<evidence type="ECO:0000313" key="1">
    <source>
        <dbReference type="EMBL" id="SPQ01249.1"/>
    </source>
</evidence>
<organism evidence="1 2">
    <name type="scientific">Candidatus Sulfobium mesophilum</name>
    <dbReference type="NCBI Taxonomy" id="2016548"/>
    <lineage>
        <taxon>Bacteria</taxon>
        <taxon>Pseudomonadati</taxon>
        <taxon>Nitrospirota</taxon>
        <taxon>Nitrospiria</taxon>
        <taxon>Nitrospirales</taxon>
        <taxon>Nitrospiraceae</taxon>
        <taxon>Candidatus Sulfobium</taxon>
    </lineage>
</organism>
<protein>
    <submittedName>
        <fullName evidence="1">Uncharacterized protein</fullName>
    </submittedName>
</protein>
<name>A0A2U3QIQ5_9BACT</name>
<dbReference type="EMBL" id="OUUY01000096">
    <property type="protein sequence ID" value="SPQ01249.1"/>
    <property type="molecule type" value="Genomic_DNA"/>
</dbReference>
<accession>A0A2U3QIQ5</accession>
<sequence>MSATTWHWNGTNIENILETMNAKMNALIDKEVGEDVGQMLPASVDRGWVATPAVNDL</sequence>
<gene>
    <name evidence="1" type="ORF">NBG4_490008</name>
</gene>
<dbReference type="Proteomes" id="UP000245125">
    <property type="component" value="Unassembled WGS sequence"/>
</dbReference>
<keyword evidence="2" id="KW-1185">Reference proteome</keyword>
<evidence type="ECO:0000313" key="2">
    <source>
        <dbReference type="Proteomes" id="UP000245125"/>
    </source>
</evidence>
<dbReference type="AlphaFoldDB" id="A0A2U3QIQ5"/>
<proteinExistence type="predicted"/>
<reference evidence="2" key="1">
    <citation type="submission" date="2018-03" db="EMBL/GenBank/DDBJ databases">
        <authorList>
            <person name="Zecchin S."/>
        </authorList>
    </citation>
    <scope>NUCLEOTIDE SEQUENCE [LARGE SCALE GENOMIC DNA]</scope>
</reference>